<dbReference type="GO" id="GO:0039502">
    <property type="term" value="P:symbiont-mediated suppression of host type I interferon-mediated signaling pathway"/>
    <property type="evidence" value="ECO:0007669"/>
    <property type="project" value="UniProtKB-UniRule"/>
</dbReference>
<evidence type="ECO:0000256" key="2">
    <source>
        <dbReference type="ARBA" id="ARBA00022518"/>
    </source>
</evidence>
<evidence type="ECO:0000256" key="1">
    <source>
        <dbReference type="ARBA" id="ARBA00006346"/>
    </source>
</evidence>
<dbReference type="GO" id="GO:0006355">
    <property type="term" value="P:regulation of DNA-templated transcription"/>
    <property type="evidence" value="ECO:0007669"/>
    <property type="project" value="UniProtKB-UniRule"/>
</dbReference>
<evidence type="ECO:0000256" key="10">
    <source>
        <dbReference type="ARBA" id="ARBA00023125"/>
    </source>
</evidence>
<feature type="zinc finger region" evidence="16">
    <location>
        <begin position="10"/>
        <end position="46"/>
    </location>
</feature>
<dbReference type="InterPro" id="IPR038575">
    <property type="entry name" value="E6_sf"/>
</dbReference>
<keyword evidence="13 16" id="KW-1035">Host cytoplasm</keyword>
<feature type="zinc finger region" evidence="16">
    <location>
        <begin position="84"/>
        <end position="120"/>
    </location>
</feature>
<dbReference type="GO" id="GO:0003677">
    <property type="term" value="F:DNA binding"/>
    <property type="evidence" value="ECO:0007669"/>
    <property type="project" value="UniProtKB-UniRule"/>
</dbReference>
<keyword evidence="8 16" id="KW-0862">Zinc</keyword>
<dbReference type="Proteomes" id="UP000127392">
    <property type="component" value="Segment"/>
</dbReference>
<evidence type="ECO:0000313" key="18">
    <source>
        <dbReference type="EMBL" id="AFS89114.1"/>
    </source>
</evidence>
<keyword evidence="14 16" id="KW-0899">Viral immunoevasion</keyword>
<keyword evidence="2 16" id="KW-0244">Early protein</keyword>
<evidence type="ECO:0000256" key="11">
    <source>
        <dbReference type="ARBA" id="ARBA00023159"/>
    </source>
</evidence>
<sequence length="128" mass="15381">MAWRYEKLPCIFCKCPLNKVDAHYFHEGDYRCVKRENQWHAVCRPCILAVCKLERDLWEDLLRYSGDDVERISGRRLEDINVRCKICGGGVTDSEKQYNKLTKKPFYFYRRRWRTRCYDCKRAGNAGQ</sequence>
<comment type="caution">
    <text evidence="16">Lacks conserved residue(s) required for the propagation of feature annotation.</text>
</comment>
<dbReference type="Pfam" id="PF00518">
    <property type="entry name" value="E6"/>
    <property type="match status" value="1"/>
</dbReference>
<evidence type="ECO:0000313" key="19">
    <source>
        <dbReference type="Proteomes" id="UP000127392"/>
    </source>
</evidence>
<dbReference type="Gene3D" id="3.30.240.40">
    <property type="entry name" value="E6 early regulatory protein"/>
    <property type="match status" value="2"/>
</dbReference>
<evidence type="ECO:0000256" key="6">
    <source>
        <dbReference type="ARBA" id="ARBA00022723"/>
    </source>
</evidence>
<keyword evidence="9 16" id="KW-0805">Transcription regulation</keyword>
<evidence type="ECO:0000256" key="16">
    <source>
        <dbReference type="HAMAP-Rule" id="MF_04006"/>
    </source>
</evidence>
<gene>
    <name evidence="16" type="primary">E6</name>
</gene>
<keyword evidence="6 16" id="KW-0479">Metal-binding</keyword>
<evidence type="ECO:0000256" key="12">
    <source>
        <dbReference type="ARBA" id="ARBA00023163"/>
    </source>
</evidence>
<keyword evidence="5 16" id="KW-1090">Inhibition of host innate immune response by virus</keyword>
<dbReference type="GO" id="GO:0006351">
    <property type="term" value="P:DNA-templated transcription"/>
    <property type="evidence" value="ECO:0007669"/>
    <property type="project" value="UniProtKB-UniRule"/>
</dbReference>
<proteinExistence type="inferred from homology"/>
<keyword evidence="11 16" id="KW-0010">Activator</keyword>
<evidence type="ECO:0000256" key="15">
    <source>
        <dbReference type="ARBA" id="ARBA00023323"/>
    </source>
</evidence>
<dbReference type="SUPFAM" id="SSF161229">
    <property type="entry name" value="E6 C-terminal domain-like"/>
    <property type="match status" value="2"/>
</dbReference>
<name>K9M9L6_9PAPI</name>
<dbReference type="InterPro" id="IPR001334">
    <property type="entry name" value="E6"/>
</dbReference>
<dbReference type="GO" id="GO:0008270">
    <property type="term" value="F:zinc ion binding"/>
    <property type="evidence" value="ECO:0007669"/>
    <property type="project" value="UniProtKB-KW"/>
</dbReference>
<organism evidence="18 19">
    <name type="scientific">Equus caballus papillomavirus 5</name>
    <dbReference type="NCBI Taxonomy" id="1235429"/>
    <lineage>
        <taxon>Viruses</taxon>
        <taxon>Monodnaviria</taxon>
        <taxon>Shotokuvirae</taxon>
        <taxon>Cossaviricota</taxon>
        <taxon>Papovaviricetes</taxon>
        <taxon>Zurhausenvirales</taxon>
        <taxon>Papillomaviridae</taxon>
        <taxon>Firstpapillomavirinae</taxon>
        <taxon>Dyoiotapapillomavirus</taxon>
        <taxon>Dyoiotapapillomavirus 2</taxon>
    </lineage>
</organism>
<reference evidence="18 19" key="1">
    <citation type="journal article" date="2013" name="J. Gen. Virol.">
        <title>Four novel papillomavirus sequences support a broad diversity among equine papillomaviruses.</title>
        <authorList>
            <person name="Lange C."/>
            <person name="Vetsch E."/>
            <person name="Ackermann M."/>
            <person name="Favrot C."/>
            <person name="Tobler K."/>
        </authorList>
    </citation>
    <scope>NUCLEOTIDE SEQUENCE [LARGE SCALE GENOMIC DNA]</scope>
</reference>
<evidence type="ECO:0000256" key="9">
    <source>
        <dbReference type="ARBA" id="ARBA00023015"/>
    </source>
</evidence>
<keyword evidence="15 16" id="KW-1119">Modulation of host cell apoptosis by virus</keyword>
<dbReference type="GO" id="GO:0042025">
    <property type="term" value="C:host cell nucleus"/>
    <property type="evidence" value="ECO:0007669"/>
    <property type="project" value="UniProtKB-SubCell"/>
</dbReference>
<dbReference type="OrthoDB" id="27353at10239"/>
<evidence type="ECO:0000256" key="4">
    <source>
        <dbReference type="ARBA" id="ARBA00022581"/>
    </source>
</evidence>
<comment type="similarity">
    <text evidence="1 16 17">Belongs to the papillomaviridae E6 protein family.</text>
</comment>
<accession>K9M9L6</accession>
<keyword evidence="10 16" id="KW-0238">DNA-binding</keyword>
<dbReference type="GO" id="GO:0052170">
    <property type="term" value="P:symbiont-mediated suppression of host innate immune response"/>
    <property type="evidence" value="ECO:0007669"/>
    <property type="project" value="UniProtKB-KW"/>
</dbReference>
<dbReference type="GO" id="GO:0039648">
    <property type="term" value="P:symbiont-mediated perturbation of host ubiquitin-like protein modification"/>
    <property type="evidence" value="ECO:0007669"/>
    <property type="project" value="UniProtKB-UniRule"/>
</dbReference>
<keyword evidence="7 16" id="KW-0863">Zinc-finger</keyword>
<evidence type="ECO:0000256" key="7">
    <source>
        <dbReference type="ARBA" id="ARBA00022771"/>
    </source>
</evidence>
<comment type="subcellular location">
    <subcellularLocation>
        <location evidence="16 17">Host cytoplasm</location>
    </subcellularLocation>
    <subcellularLocation>
        <location evidence="16 17">Host nucleus</location>
    </subcellularLocation>
</comment>
<dbReference type="KEGG" id="vg:14515930"/>
<keyword evidence="12 16" id="KW-0804">Transcription</keyword>
<comment type="subunit">
    <text evidence="16">Forms homodimers. Interacts with ubiquitin-protein ligase UBE3A/E6-AP; this interaction stimulates UBE3A ubiquitin activity. Interacts with host BAK1.</text>
</comment>
<evidence type="ECO:0000256" key="13">
    <source>
        <dbReference type="ARBA" id="ARBA00023200"/>
    </source>
</evidence>
<dbReference type="RefSeq" id="YP_007349382.1">
    <property type="nucleotide sequence ID" value="NC_020084.1"/>
</dbReference>
<keyword evidence="3 16" id="KW-1048">Host nucleus</keyword>
<evidence type="ECO:0000256" key="17">
    <source>
        <dbReference type="RuleBase" id="RU363123"/>
    </source>
</evidence>
<dbReference type="GO" id="GO:0052150">
    <property type="term" value="P:symbiont-mediated perturbation of host apoptosis"/>
    <property type="evidence" value="ECO:0007669"/>
    <property type="project" value="UniProtKB-KW"/>
</dbReference>
<evidence type="ECO:0000256" key="3">
    <source>
        <dbReference type="ARBA" id="ARBA00022562"/>
    </source>
</evidence>
<comment type="function">
    <text evidence="16">Plays a major role in the induction and maintenance of cellular transformation. E6 associates with host UBE3A/E6-AP ubiquitin-protein ligase and modulates its activity. Protects host keratinocytes from apoptosis by mediating the degradation of host BAK1. May also inhibit host immune response.</text>
</comment>
<evidence type="ECO:0000256" key="5">
    <source>
        <dbReference type="ARBA" id="ARBA00022632"/>
    </source>
</evidence>
<dbReference type="GO" id="GO:0030430">
    <property type="term" value="C:host cell cytoplasm"/>
    <property type="evidence" value="ECO:0007669"/>
    <property type="project" value="UniProtKB-SubCell"/>
</dbReference>
<dbReference type="EMBL" id="JQ031033">
    <property type="protein sequence ID" value="AFS89114.1"/>
    <property type="molecule type" value="Genomic_DNA"/>
</dbReference>
<protein>
    <recommendedName>
        <fullName evidence="16 17">Protein E6</fullName>
    </recommendedName>
</protein>
<dbReference type="HAMAP" id="MF_04006">
    <property type="entry name" value="HPV_E6"/>
    <property type="match status" value="1"/>
</dbReference>
<evidence type="ECO:0000256" key="14">
    <source>
        <dbReference type="ARBA" id="ARBA00023280"/>
    </source>
</evidence>
<evidence type="ECO:0000256" key="8">
    <source>
        <dbReference type="ARBA" id="ARBA00022833"/>
    </source>
</evidence>
<keyword evidence="4 16" id="KW-0945">Host-virus interaction</keyword>